<gene>
    <name evidence="1" type="ORF">OUZ56_007273</name>
</gene>
<organism evidence="1 2">
    <name type="scientific">Daphnia magna</name>
    <dbReference type="NCBI Taxonomy" id="35525"/>
    <lineage>
        <taxon>Eukaryota</taxon>
        <taxon>Metazoa</taxon>
        <taxon>Ecdysozoa</taxon>
        <taxon>Arthropoda</taxon>
        <taxon>Crustacea</taxon>
        <taxon>Branchiopoda</taxon>
        <taxon>Diplostraca</taxon>
        <taxon>Cladocera</taxon>
        <taxon>Anomopoda</taxon>
        <taxon>Daphniidae</taxon>
        <taxon>Daphnia</taxon>
    </lineage>
</organism>
<keyword evidence="2" id="KW-1185">Reference proteome</keyword>
<name>A0ABQ9YY49_9CRUS</name>
<dbReference type="EMBL" id="JAOYFB010000001">
    <property type="protein sequence ID" value="KAK4005573.1"/>
    <property type="molecule type" value="Genomic_DNA"/>
</dbReference>
<reference evidence="1 2" key="1">
    <citation type="journal article" date="2023" name="Nucleic Acids Res.">
        <title>The hologenome of Daphnia magna reveals possible DNA methylation and microbiome-mediated evolution of the host genome.</title>
        <authorList>
            <person name="Chaturvedi A."/>
            <person name="Li X."/>
            <person name="Dhandapani V."/>
            <person name="Marshall H."/>
            <person name="Kissane S."/>
            <person name="Cuenca-Cambronero M."/>
            <person name="Asole G."/>
            <person name="Calvet F."/>
            <person name="Ruiz-Romero M."/>
            <person name="Marangio P."/>
            <person name="Guigo R."/>
            <person name="Rago D."/>
            <person name="Mirbahai L."/>
            <person name="Eastwood N."/>
            <person name="Colbourne J.K."/>
            <person name="Zhou J."/>
            <person name="Mallon E."/>
            <person name="Orsini L."/>
        </authorList>
    </citation>
    <scope>NUCLEOTIDE SEQUENCE [LARGE SCALE GENOMIC DNA]</scope>
    <source>
        <strain evidence="1">LRV0_1</strain>
    </source>
</reference>
<evidence type="ECO:0000313" key="2">
    <source>
        <dbReference type="Proteomes" id="UP001234178"/>
    </source>
</evidence>
<accession>A0ABQ9YY49</accession>
<protein>
    <submittedName>
        <fullName evidence="1">Uncharacterized protein</fullName>
    </submittedName>
</protein>
<sequence length="178" mass="20470">METIKREAIKCGGRSFNLVPLFPDFSNGCTAMEGLGQFSRALSFLLYIICVEFIYRLPKFAEKPCEICAMKFSKSKNRTFRIRWTQLFSNGNLSHWLTLRVSFIEPPASAASIPEEVRPCVRNTFTYRSVWSERTRSPLSFYLMMIITSEDMSYCFTMQSCFLMAIPRQTSEMAHSGG</sequence>
<evidence type="ECO:0000313" key="1">
    <source>
        <dbReference type="EMBL" id="KAK4005573.1"/>
    </source>
</evidence>
<proteinExistence type="predicted"/>
<dbReference type="Proteomes" id="UP001234178">
    <property type="component" value="Unassembled WGS sequence"/>
</dbReference>
<comment type="caution">
    <text evidence="1">The sequence shown here is derived from an EMBL/GenBank/DDBJ whole genome shotgun (WGS) entry which is preliminary data.</text>
</comment>